<reference evidence="2" key="1">
    <citation type="journal article" date="2019" name="Int. J. Syst. Evol. Microbiol.">
        <title>The Global Catalogue of Microorganisms (GCM) 10K type strain sequencing project: providing services to taxonomists for standard genome sequencing and annotation.</title>
        <authorList>
            <consortium name="The Broad Institute Genomics Platform"/>
            <consortium name="The Broad Institute Genome Sequencing Center for Infectious Disease"/>
            <person name="Wu L."/>
            <person name="Ma J."/>
        </authorList>
    </citation>
    <scope>NUCLEOTIDE SEQUENCE [LARGE SCALE GENOMIC DNA]</scope>
    <source>
        <strain evidence="2">CGMCC 1.18575</strain>
    </source>
</reference>
<protein>
    <submittedName>
        <fullName evidence="1">Uncharacterized protein</fullName>
    </submittedName>
</protein>
<dbReference type="EMBL" id="JBHSMI010000012">
    <property type="protein sequence ID" value="MFC5402357.1"/>
    <property type="molecule type" value="Genomic_DNA"/>
</dbReference>
<dbReference type="Proteomes" id="UP001596113">
    <property type="component" value="Unassembled WGS sequence"/>
</dbReference>
<proteinExistence type="predicted"/>
<dbReference type="RefSeq" id="WP_378130731.1">
    <property type="nucleotide sequence ID" value="NZ_JBHSMI010000012.1"/>
</dbReference>
<evidence type="ECO:0000313" key="2">
    <source>
        <dbReference type="Proteomes" id="UP001596113"/>
    </source>
</evidence>
<accession>A0ABW0HR56</accession>
<sequence length="152" mass="16865">MANESAPAQFVPLELAVARLGLTAAERDETLSNYMYMYRDGDIFAYKHYWTRHYVYLNEVGTIQDGVLNTGDYNSVLELDKPPAERVTPCFICGSAAAAEFAGASICSSCESIVQQTPTTAPVSNMSEEARRKMAFLIVKVYLELEEEETGE</sequence>
<organism evidence="1 2">
    <name type="scientific">Cohnella soli</name>
    <dbReference type="NCBI Taxonomy" id="425005"/>
    <lineage>
        <taxon>Bacteria</taxon>
        <taxon>Bacillati</taxon>
        <taxon>Bacillota</taxon>
        <taxon>Bacilli</taxon>
        <taxon>Bacillales</taxon>
        <taxon>Paenibacillaceae</taxon>
        <taxon>Cohnella</taxon>
    </lineage>
</organism>
<comment type="caution">
    <text evidence="1">The sequence shown here is derived from an EMBL/GenBank/DDBJ whole genome shotgun (WGS) entry which is preliminary data.</text>
</comment>
<evidence type="ECO:0000313" key="1">
    <source>
        <dbReference type="EMBL" id="MFC5402357.1"/>
    </source>
</evidence>
<keyword evidence="2" id="KW-1185">Reference proteome</keyword>
<name>A0ABW0HR56_9BACL</name>
<gene>
    <name evidence="1" type="ORF">ACFPOF_06370</name>
</gene>